<name>A0ABD5DAP4_ACIBA</name>
<protein>
    <submittedName>
        <fullName evidence="1">Uncharacterized protein</fullName>
    </submittedName>
</protein>
<reference evidence="1" key="1">
    <citation type="submission" date="2019-07" db="EMBL/GenBank/DDBJ databases">
        <title>Biological characteristics of mucoid Acinetobacter baumannii from a general hospital in China.</title>
        <authorList>
            <person name="Hua X."/>
            <person name="Yu Y."/>
        </authorList>
    </citation>
    <scope>NUCLEOTIDE SEQUENCE [LARGE SCALE GENOMIC DNA]</scope>
    <source>
        <strain evidence="1">N41</strain>
    </source>
</reference>
<proteinExistence type="predicted"/>
<comment type="caution">
    <text evidence="1">The sequence shown here is derived from an EMBL/GenBank/DDBJ whole genome shotgun (WGS) entry which is preliminary data.</text>
</comment>
<gene>
    <name evidence="1" type="ORF">FPK87_14440</name>
</gene>
<dbReference type="AlphaFoldDB" id="A0ABD5DAP4"/>
<dbReference type="EMBL" id="VMBB01000021">
    <property type="protein sequence ID" value="MDR8261653.1"/>
    <property type="molecule type" value="Genomic_DNA"/>
</dbReference>
<accession>A0ABD5DAP4</accession>
<organism evidence="1">
    <name type="scientific">Acinetobacter baumannii</name>
    <dbReference type="NCBI Taxonomy" id="470"/>
    <lineage>
        <taxon>Bacteria</taxon>
        <taxon>Pseudomonadati</taxon>
        <taxon>Pseudomonadota</taxon>
        <taxon>Gammaproteobacteria</taxon>
        <taxon>Moraxellales</taxon>
        <taxon>Moraxellaceae</taxon>
        <taxon>Acinetobacter</taxon>
        <taxon>Acinetobacter calcoaceticus/baumannii complex</taxon>
    </lineage>
</organism>
<evidence type="ECO:0000313" key="1">
    <source>
        <dbReference type="EMBL" id="MDR8261653.1"/>
    </source>
</evidence>
<sequence>MYWGLPQESTPAWFTNWQDQSITNAFSDPSNQLNISPTAYQDPIFNMANWGGPATTLGGKITEGWNGLTNGVSNTLSSIGSSKPVQTFLNMPGTDQLNALAGAATALNGIWNGFQQNKMAKKQFNFQKDIFNQQWGAAKQQYNTQLEDRQRARVASNPNAYESVSSYMNKYGLK</sequence>